<sequence length="65" mass="7509">AFEHYKTLITTKLGISGHVHRLMAGSMAGKHILLFVLDCSCKLREEESCYHHYSRYDSSYLYLPS</sequence>
<accession>A0A2J8NV44</accession>
<name>A0A2J8NV44_PANTR</name>
<reference evidence="1 2" key="1">
    <citation type="submission" date="2017-12" db="EMBL/GenBank/DDBJ databases">
        <title>High-resolution comparative analysis of great ape genomes.</title>
        <authorList>
            <person name="Pollen A."/>
            <person name="Hastie A."/>
            <person name="Hormozdiari F."/>
            <person name="Dougherty M."/>
            <person name="Liu R."/>
            <person name="Chaisson M."/>
            <person name="Hoppe E."/>
            <person name="Hill C."/>
            <person name="Pang A."/>
            <person name="Hillier L."/>
            <person name="Baker C."/>
            <person name="Armstrong J."/>
            <person name="Shendure J."/>
            <person name="Paten B."/>
            <person name="Wilson R."/>
            <person name="Chao H."/>
            <person name="Schneider V."/>
            <person name="Ventura M."/>
            <person name="Kronenberg Z."/>
            <person name="Murali S."/>
            <person name="Gordon D."/>
            <person name="Cantsilieris S."/>
            <person name="Munson K."/>
            <person name="Nelson B."/>
            <person name="Raja A."/>
            <person name="Underwood J."/>
            <person name="Diekhans M."/>
            <person name="Fiddes I."/>
            <person name="Haussler D."/>
            <person name="Eichler E."/>
        </authorList>
    </citation>
    <scope>NUCLEOTIDE SEQUENCE [LARGE SCALE GENOMIC DNA]</scope>
    <source>
        <strain evidence="1">Yerkes chimp pedigree #C0471</strain>
    </source>
</reference>
<proteinExistence type="predicted"/>
<dbReference type="AlphaFoldDB" id="A0A2J8NV44"/>
<comment type="caution">
    <text evidence="1">The sequence shown here is derived from an EMBL/GenBank/DDBJ whole genome shotgun (WGS) entry which is preliminary data.</text>
</comment>
<evidence type="ECO:0000313" key="2">
    <source>
        <dbReference type="Proteomes" id="UP000236370"/>
    </source>
</evidence>
<protein>
    <submittedName>
        <fullName evidence="1">SLC25A16 isoform 5</fullName>
    </submittedName>
</protein>
<dbReference type="EMBL" id="NBAG03000223">
    <property type="protein sequence ID" value="PNI75640.1"/>
    <property type="molecule type" value="Genomic_DNA"/>
</dbReference>
<feature type="non-terminal residue" evidence="1">
    <location>
        <position position="1"/>
    </location>
</feature>
<dbReference type="Proteomes" id="UP000236370">
    <property type="component" value="Unassembled WGS sequence"/>
</dbReference>
<evidence type="ECO:0000313" key="1">
    <source>
        <dbReference type="EMBL" id="PNI75640.1"/>
    </source>
</evidence>
<gene>
    <name evidence="1" type="ORF">CK820_G0007996</name>
</gene>
<organism evidence="1 2">
    <name type="scientific">Pan troglodytes</name>
    <name type="common">Chimpanzee</name>
    <dbReference type="NCBI Taxonomy" id="9598"/>
    <lineage>
        <taxon>Eukaryota</taxon>
        <taxon>Metazoa</taxon>
        <taxon>Chordata</taxon>
        <taxon>Craniata</taxon>
        <taxon>Vertebrata</taxon>
        <taxon>Euteleostomi</taxon>
        <taxon>Mammalia</taxon>
        <taxon>Eutheria</taxon>
        <taxon>Euarchontoglires</taxon>
        <taxon>Primates</taxon>
        <taxon>Haplorrhini</taxon>
        <taxon>Catarrhini</taxon>
        <taxon>Hominidae</taxon>
        <taxon>Pan</taxon>
    </lineage>
</organism>